<dbReference type="GO" id="GO:0003677">
    <property type="term" value="F:DNA binding"/>
    <property type="evidence" value="ECO:0007669"/>
    <property type="project" value="UniProtKB-KW"/>
</dbReference>
<evidence type="ECO:0000256" key="5">
    <source>
        <dbReference type="SAM" id="MobiDB-lite"/>
    </source>
</evidence>
<reference evidence="7 8" key="1">
    <citation type="submission" date="2016-12" db="EMBL/GenBank/DDBJ databases">
        <authorList>
            <person name="Song W.-J."/>
            <person name="Kurnit D.M."/>
        </authorList>
    </citation>
    <scope>NUCLEOTIDE SEQUENCE [LARGE SCALE GENOMIC DNA]</scope>
    <source>
        <strain evidence="7 8">175</strain>
    </source>
</reference>
<proteinExistence type="inferred from homology"/>
<sequence length="140" mass="16171">MPRRSDAPEDKAPAAQMRLDKWLWAARFFKTRQLAIDAINGGKVHLNGQRVKPGKDIGVGARLEISKDRYVWEITVEGLGSQRRPAPEAALLYRETPESLAKRQAEIQRQRDEKGPDWQPAHKPDKKDRRLIHRFKRGDE</sequence>
<feature type="region of interest" description="Disordered" evidence="5">
    <location>
        <begin position="93"/>
        <end position="140"/>
    </location>
</feature>
<dbReference type="PROSITE" id="PS50889">
    <property type="entry name" value="S4"/>
    <property type="match status" value="1"/>
</dbReference>
<gene>
    <name evidence="7" type="ORF">SAMN02949497_4018</name>
</gene>
<dbReference type="OrthoDB" id="9797176at2"/>
<dbReference type="SUPFAM" id="SSF55174">
    <property type="entry name" value="Alpha-L RNA-binding motif"/>
    <property type="match status" value="1"/>
</dbReference>
<feature type="compositionally biased region" description="Basic and acidic residues" evidence="5">
    <location>
        <begin position="95"/>
        <end position="128"/>
    </location>
</feature>
<feature type="compositionally biased region" description="Basic residues" evidence="5">
    <location>
        <begin position="129"/>
        <end position="140"/>
    </location>
</feature>
<dbReference type="RefSeq" id="WP_085215479.1">
    <property type="nucleotide sequence ID" value="NZ_FXAM01000001.1"/>
</dbReference>
<evidence type="ECO:0000256" key="4">
    <source>
        <dbReference type="PIRNR" id="PIRNR016821"/>
    </source>
</evidence>
<dbReference type="Pfam" id="PF01479">
    <property type="entry name" value="S4"/>
    <property type="match status" value="1"/>
</dbReference>
<comment type="similarity">
    <text evidence="1 4">Belongs to the HSP15 family.</text>
</comment>
<accession>A0A1Y6D841</accession>
<dbReference type="PIRSF" id="PIRSF016821">
    <property type="entry name" value="HSP15"/>
    <property type="match status" value="1"/>
</dbReference>
<dbReference type="AlphaFoldDB" id="A0A1Y6D841"/>
<dbReference type="InterPro" id="IPR025708">
    <property type="entry name" value="HSP15"/>
</dbReference>
<keyword evidence="7" id="KW-0346">Stress response</keyword>
<dbReference type="InterPro" id="IPR036986">
    <property type="entry name" value="S4_RNA-bd_sf"/>
</dbReference>
<keyword evidence="3 4" id="KW-0238">DNA-binding</keyword>
<dbReference type="STRING" id="1760988.SAMN02949497_4018"/>
<evidence type="ECO:0000313" key="7">
    <source>
        <dbReference type="EMBL" id="SMF96612.1"/>
    </source>
</evidence>
<evidence type="ECO:0000256" key="1">
    <source>
        <dbReference type="ARBA" id="ARBA00008396"/>
    </source>
</evidence>
<dbReference type="GO" id="GO:0043023">
    <property type="term" value="F:ribosomal large subunit binding"/>
    <property type="evidence" value="ECO:0007669"/>
    <property type="project" value="InterPro"/>
</dbReference>
<evidence type="ECO:0000256" key="3">
    <source>
        <dbReference type="ARBA" id="ARBA00023125"/>
    </source>
</evidence>
<dbReference type="GO" id="GO:0034605">
    <property type="term" value="P:cellular response to heat"/>
    <property type="evidence" value="ECO:0007669"/>
    <property type="project" value="InterPro"/>
</dbReference>
<evidence type="ECO:0000313" key="8">
    <source>
        <dbReference type="Proteomes" id="UP000192923"/>
    </source>
</evidence>
<keyword evidence="2 4" id="KW-0694">RNA-binding</keyword>
<dbReference type="SMART" id="SM00363">
    <property type="entry name" value="S4"/>
    <property type="match status" value="1"/>
</dbReference>
<feature type="domain" description="RNA-binding S4" evidence="6">
    <location>
        <begin position="17"/>
        <end position="84"/>
    </location>
</feature>
<organism evidence="7 8">
    <name type="scientific">Methylomagnum ishizawai</name>
    <dbReference type="NCBI Taxonomy" id="1760988"/>
    <lineage>
        <taxon>Bacteria</taxon>
        <taxon>Pseudomonadati</taxon>
        <taxon>Pseudomonadota</taxon>
        <taxon>Gammaproteobacteria</taxon>
        <taxon>Methylococcales</taxon>
        <taxon>Methylococcaceae</taxon>
        <taxon>Methylomagnum</taxon>
    </lineage>
</organism>
<dbReference type="InterPro" id="IPR002942">
    <property type="entry name" value="S4_RNA-bd"/>
</dbReference>
<evidence type="ECO:0000256" key="2">
    <source>
        <dbReference type="ARBA" id="ARBA00022884"/>
    </source>
</evidence>
<keyword evidence="8" id="KW-1185">Reference proteome</keyword>
<name>A0A1Y6D841_9GAMM</name>
<dbReference type="CDD" id="cd00165">
    <property type="entry name" value="S4"/>
    <property type="match status" value="1"/>
</dbReference>
<protein>
    <recommendedName>
        <fullName evidence="4">Heat shock protein 15</fullName>
    </recommendedName>
</protein>
<evidence type="ECO:0000259" key="6">
    <source>
        <dbReference type="SMART" id="SM00363"/>
    </source>
</evidence>
<dbReference type="EMBL" id="FXAM01000001">
    <property type="protein sequence ID" value="SMF96612.1"/>
    <property type="molecule type" value="Genomic_DNA"/>
</dbReference>
<dbReference type="GO" id="GO:0003727">
    <property type="term" value="F:single-stranded RNA binding"/>
    <property type="evidence" value="ECO:0007669"/>
    <property type="project" value="InterPro"/>
</dbReference>
<dbReference type="Proteomes" id="UP000192923">
    <property type="component" value="Unassembled WGS sequence"/>
</dbReference>
<dbReference type="Gene3D" id="3.10.290.10">
    <property type="entry name" value="RNA-binding S4 domain"/>
    <property type="match status" value="1"/>
</dbReference>